<evidence type="ECO:0000259" key="3">
    <source>
        <dbReference type="Pfam" id="PF13349"/>
    </source>
</evidence>
<keyword evidence="2" id="KW-0812">Transmembrane</keyword>
<evidence type="ECO:0000256" key="1">
    <source>
        <dbReference type="SAM" id="MobiDB-lite"/>
    </source>
</evidence>
<keyword evidence="2" id="KW-0472">Membrane</keyword>
<dbReference type="InterPro" id="IPR025164">
    <property type="entry name" value="Toastrack_DUF4097"/>
</dbReference>
<keyword evidence="5" id="KW-1185">Reference proteome</keyword>
<proteinExistence type="predicted"/>
<dbReference type="EMBL" id="JAJCIS010000005">
    <property type="protein sequence ID" value="MCB7387650.1"/>
    <property type="molecule type" value="Genomic_DNA"/>
</dbReference>
<feature type="transmembrane region" description="Helical" evidence="2">
    <location>
        <begin position="6"/>
        <end position="28"/>
    </location>
</feature>
<dbReference type="Pfam" id="PF13349">
    <property type="entry name" value="DUF4097"/>
    <property type="match status" value="1"/>
</dbReference>
<protein>
    <submittedName>
        <fullName evidence="4">DUF4097 domain-containing protein</fullName>
    </submittedName>
</protein>
<reference evidence="4 5" key="1">
    <citation type="submission" date="2021-10" db="EMBL/GenBank/DDBJ databases">
        <title>Collection of gut derived symbiotic bacterial strains cultured from healthy donors.</title>
        <authorList>
            <person name="Lin H."/>
            <person name="Littmann E."/>
            <person name="Kohout C."/>
            <person name="Pamer E.G."/>
        </authorList>
    </citation>
    <scope>NUCLEOTIDE SEQUENCE [LARGE SCALE GENOMIC DNA]</scope>
    <source>
        <strain evidence="4 5">DFI.1.165</strain>
    </source>
</reference>
<keyword evidence="2" id="KW-1133">Transmembrane helix</keyword>
<accession>A0ABS8DGV5</accession>
<evidence type="ECO:0000313" key="5">
    <source>
        <dbReference type="Proteomes" id="UP001299546"/>
    </source>
</evidence>
<gene>
    <name evidence="4" type="ORF">LIZ65_10170</name>
</gene>
<feature type="region of interest" description="Disordered" evidence="1">
    <location>
        <begin position="281"/>
        <end position="317"/>
    </location>
</feature>
<dbReference type="RefSeq" id="WP_066737237.1">
    <property type="nucleotide sequence ID" value="NZ_JAJCIQ010000006.1"/>
</dbReference>
<evidence type="ECO:0000256" key="2">
    <source>
        <dbReference type="SAM" id="Phobius"/>
    </source>
</evidence>
<evidence type="ECO:0000313" key="4">
    <source>
        <dbReference type="EMBL" id="MCB7387650.1"/>
    </source>
</evidence>
<name>A0ABS8DGV5_9FIRM</name>
<feature type="domain" description="DUF4097" evidence="3">
    <location>
        <begin position="64"/>
        <end position="312"/>
    </location>
</feature>
<dbReference type="Proteomes" id="UP001299546">
    <property type="component" value="Unassembled WGS sequence"/>
</dbReference>
<comment type="caution">
    <text evidence="4">The sequence shown here is derived from an EMBL/GenBank/DDBJ whole genome shotgun (WGS) entry which is preliminary data.</text>
</comment>
<organism evidence="4 5">
    <name type="scientific">Bariatricus massiliensis</name>
    <dbReference type="NCBI Taxonomy" id="1745713"/>
    <lineage>
        <taxon>Bacteria</taxon>
        <taxon>Bacillati</taxon>
        <taxon>Bacillota</taxon>
        <taxon>Clostridia</taxon>
        <taxon>Lachnospirales</taxon>
        <taxon>Lachnospiraceae</taxon>
        <taxon>Bariatricus</taxon>
    </lineage>
</organism>
<sequence length="317" mass="35242">MLNKKVVGLAAAGCIGAGTAILILGFILGGRPGYFIDREGVHAAGTVESREPYVQKKIKIDEFSSMNIDLEYADLEVIPSDDYYLEYRIEGGNRKPVWSVKNGKLTFNEREMKGFGSFMVWGTTPFESDGNYKVKIYIPEDKALENVRISSDDGDVVLPDLTVQSLSTTCEYGDLGVESLSGDRWDVVMDNGVLKAGNIEIGKVIVDNEYGDCIFDRVIGDTVKITMDDGGLKVNSMDVRDFRVENEYGDVELTTTDSWEKYDMDLYTEYGKIILPDGRNCSSRSDDEEQYRVSNGNDKKISVNSDDGDIHINTGKN</sequence>